<accession>W4M7A2</accession>
<keyword evidence="2" id="KW-1185">Reference proteome</keyword>
<dbReference type="PANTHER" id="PTHR34301:SF8">
    <property type="entry name" value="ATPASE DOMAIN-CONTAINING PROTEIN"/>
    <property type="match status" value="1"/>
</dbReference>
<dbReference type="AlphaFoldDB" id="W4M7A2"/>
<evidence type="ECO:0000313" key="2">
    <source>
        <dbReference type="Proteomes" id="UP000019140"/>
    </source>
</evidence>
<dbReference type="SUPFAM" id="SSF52200">
    <property type="entry name" value="Toll/Interleukin receptor TIR domain"/>
    <property type="match status" value="1"/>
</dbReference>
<proteinExistence type="predicted"/>
<dbReference type="InterPro" id="IPR035897">
    <property type="entry name" value="Toll_tir_struct_dom_sf"/>
</dbReference>
<sequence length="609" mass="71123">EIIPGEAKENRINLTLEDADIILLLISSHFLSSEYCNNIEMKRIIERYEANEIFVIPIIIRPTDLQGTPFENLQVLPRDAGPVTTWKNRDDAWFDVMQSIRLTISSLAAKDSDRRRIAQQAWITFAEQEFSQIDTFERIADAAQILKFIPSNARYLLRGLYDVRTYVDTISQKSQDYLVLTTIPGKIRILEELKKNLRVFRDTMIFVEPPVGSSFQNLATHWIQIVEKEEQHLQERLSFTPIPNPYIVGNPLHLRDENLFKGRKDIIVAIEENIINPNQSPALLLYGRRRIGKTSTLLQLPHILSSQLIPVFIDCQDAKWREGDAVFCYYLIYTIFTELQKRHKLTGLGEIYLEQFEKYPFAMLANSLDSLEHILSSMRKKILLTFDEYEKLGEGIHDAKITIELLNQIRHIIQHREYIAMLFSGSHRFEEMQIVNWSDYLINVKMLELSFLSNKDAYELITQPVPNLQYEPGVAESMITFTHRQPYLLQAMASELVNYLNAQERFIAQTGDIEVVINKVLVTAHAYFFFTWQEECSEEEREVLRSIAVNEAKELDLTQHREALQNLCRKEVLQRTDHNYQFTIELFRRWLVRTQTLDESLEVISRSGN</sequence>
<dbReference type="SUPFAM" id="SSF52540">
    <property type="entry name" value="P-loop containing nucleoside triphosphate hydrolases"/>
    <property type="match status" value="1"/>
</dbReference>
<evidence type="ECO:0000313" key="1">
    <source>
        <dbReference type="EMBL" id="ETX05522.1"/>
    </source>
</evidence>
<dbReference type="PANTHER" id="PTHR34301">
    <property type="entry name" value="DNA-BINDING PROTEIN-RELATED"/>
    <property type="match status" value="1"/>
</dbReference>
<dbReference type="InterPro" id="IPR027417">
    <property type="entry name" value="P-loop_NTPase"/>
</dbReference>
<dbReference type="HOGENOM" id="CLU_031260_0_0_7"/>
<gene>
    <name evidence="1" type="ORF">ETSY2_22460</name>
</gene>
<reference evidence="1 2" key="1">
    <citation type="journal article" date="2014" name="Nature">
        <title>An environmental bacterial taxon with a large and distinct metabolic repertoire.</title>
        <authorList>
            <person name="Wilson M.C."/>
            <person name="Mori T."/>
            <person name="Ruckert C."/>
            <person name="Uria A.R."/>
            <person name="Helf M.J."/>
            <person name="Takada K."/>
            <person name="Gernert C."/>
            <person name="Steffens U.A."/>
            <person name="Heycke N."/>
            <person name="Schmitt S."/>
            <person name="Rinke C."/>
            <person name="Helfrich E.J."/>
            <person name="Brachmann A.O."/>
            <person name="Gurgui C."/>
            <person name="Wakimoto T."/>
            <person name="Kracht M."/>
            <person name="Crusemann M."/>
            <person name="Hentschel U."/>
            <person name="Abe I."/>
            <person name="Matsunaga S."/>
            <person name="Kalinowski J."/>
            <person name="Takeyama H."/>
            <person name="Piel J."/>
        </authorList>
    </citation>
    <scope>NUCLEOTIDE SEQUENCE [LARGE SCALE GENOMIC DNA]</scope>
    <source>
        <strain evidence="2">TSY2</strain>
    </source>
</reference>
<organism evidence="1 2">
    <name type="scientific">Candidatus Entotheonella gemina</name>
    <dbReference type="NCBI Taxonomy" id="1429439"/>
    <lineage>
        <taxon>Bacteria</taxon>
        <taxon>Pseudomonadati</taxon>
        <taxon>Nitrospinota/Tectimicrobiota group</taxon>
        <taxon>Candidatus Tectimicrobiota</taxon>
        <taxon>Candidatus Entotheonellia</taxon>
        <taxon>Candidatus Entotheonellales</taxon>
        <taxon>Candidatus Entotheonellaceae</taxon>
        <taxon>Candidatus Entotheonella</taxon>
    </lineage>
</organism>
<dbReference type="PATRIC" id="fig|1429439.4.peg.3815"/>
<dbReference type="Gene3D" id="3.40.50.300">
    <property type="entry name" value="P-loop containing nucleotide triphosphate hydrolases"/>
    <property type="match status" value="1"/>
</dbReference>
<comment type="caution">
    <text evidence="1">The sequence shown here is derived from an EMBL/GenBank/DDBJ whole genome shotgun (WGS) entry which is preliminary data.</text>
</comment>
<dbReference type="EMBL" id="AZHX01000937">
    <property type="protein sequence ID" value="ETX05522.1"/>
    <property type="molecule type" value="Genomic_DNA"/>
</dbReference>
<dbReference type="Proteomes" id="UP000019140">
    <property type="component" value="Unassembled WGS sequence"/>
</dbReference>
<feature type="non-terminal residue" evidence="1">
    <location>
        <position position="1"/>
    </location>
</feature>
<protein>
    <submittedName>
        <fullName evidence="1">Uncharacterized protein</fullName>
    </submittedName>
</protein>
<name>W4M7A2_9BACT</name>
<dbReference type="Gene3D" id="3.40.50.10140">
    <property type="entry name" value="Toll/interleukin-1 receptor homology (TIR) domain"/>
    <property type="match status" value="1"/>
</dbReference>